<accession>A0A7J8HC49</accession>
<dbReference type="EMBL" id="JACASF010000007">
    <property type="protein sequence ID" value="KAF6469846.1"/>
    <property type="molecule type" value="Genomic_DNA"/>
</dbReference>
<sequence length="292" mass="32920">MILMGLIICSVPSLTLILKFPSITFRFLEGEGLEVITVIAITIITVIIILILIPITKADIKCYSVPGVVPLVSEDMEGLQHVPYLLYLKSSYQPCVGILIAPRWVVTAAHCFLPDLQITFFGGARKFQDFTGEILPYEKIFVHPNFTVTSPKNDLMLIKLSMPLTFFSPEVLPLPALVKNEIKDCLIHTWLQYQEVFGNPDNNLYSMRIQWIPDLKCKKLLGKKFLEDMFCMSNIEGNGQQCQVVTAAPVICDRELRGIMSWATGCILTGYIIVFTDLHSYSPWIKNVISTK</sequence>
<dbReference type="PRINTS" id="PR00722">
    <property type="entry name" value="CHYMOTRYPSIN"/>
</dbReference>
<keyword evidence="2" id="KW-1133">Transmembrane helix</keyword>
<evidence type="ECO:0000313" key="4">
    <source>
        <dbReference type="EMBL" id="KAF6469846.1"/>
    </source>
</evidence>
<dbReference type="InterPro" id="IPR001314">
    <property type="entry name" value="Peptidase_S1A"/>
</dbReference>
<dbReference type="GO" id="GO:0030141">
    <property type="term" value="C:secretory granule"/>
    <property type="evidence" value="ECO:0007669"/>
    <property type="project" value="TreeGrafter"/>
</dbReference>
<dbReference type="Pfam" id="PF00089">
    <property type="entry name" value="Trypsin"/>
    <property type="match status" value="1"/>
</dbReference>
<organism evidence="4 5">
    <name type="scientific">Molossus molossus</name>
    <name type="common">Pallas' mastiff bat</name>
    <name type="synonym">Vespertilio molossus</name>
    <dbReference type="NCBI Taxonomy" id="27622"/>
    <lineage>
        <taxon>Eukaryota</taxon>
        <taxon>Metazoa</taxon>
        <taxon>Chordata</taxon>
        <taxon>Craniata</taxon>
        <taxon>Vertebrata</taxon>
        <taxon>Euteleostomi</taxon>
        <taxon>Mammalia</taxon>
        <taxon>Eutheria</taxon>
        <taxon>Laurasiatheria</taxon>
        <taxon>Chiroptera</taxon>
        <taxon>Yangochiroptera</taxon>
        <taxon>Molossidae</taxon>
        <taxon>Molossus</taxon>
    </lineage>
</organism>
<dbReference type="InterPro" id="IPR001254">
    <property type="entry name" value="Trypsin_dom"/>
</dbReference>
<dbReference type="PROSITE" id="PS00134">
    <property type="entry name" value="TRYPSIN_HIS"/>
    <property type="match status" value="1"/>
</dbReference>
<evidence type="ECO:0000256" key="2">
    <source>
        <dbReference type="SAM" id="Phobius"/>
    </source>
</evidence>
<dbReference type="InterPro" id="IPR009003">
    <property type="entry name" value="Peptidase_S1_PA"/>
</dbReference>
<protein>
    <recommendedName>
        <fullName evidence="3">Peptidase S1 domain-containing protein</fullName>
    </recommendedName>
</protein>
<keyword evidence="2" id="KW-0472">Membrane</keyword>
<evidence type="ECO:0000259" key="3">
    <source>
        <dbReference type="PROSITE" id="PS50240"/>
    </source>
</evidence>
<dbReference type="InterPro" id="IPR018114">
    <property type="entry name" value="TRYPSIN_HIS"/>
</dbReference>
<dbReference type="GO" id="GO:0006508">
    <property type="term" value="P:proteolysis"/>
    <property type="evidence" value="ECO:0007669"/>
    <property type="project" value="InterPro"/>
</dbReference>
<dbReference type="PANTHER" id="PTHR24271:SF56">
    <property type="entry name" value="SERINE PROTEASE 58"/>
    <property type="match status" value="1"/>
</dbReference>
<dbReference type="AlphaFoldDB" id="A0A7J8HC49"/>
<feature type="domain" description="Peptidase S1" evidence="3">
    <location>
        <begin position="71"/>
        <end position="290"/>
    </location>
</feature>
<reference evidence="4 5" key="1">
    <citation type="journal article" date="2020" name="Nature">
        <title>Six reference-quality genomes reveal evolution of bat adaptations.</title>
        <authorList>
            <person name="Jebb D."/>
            <person name="Huang Z."/>
            <person name="Pippel M."/>
            <person name="Hughes G.M."/>
            <person name="Lavrichenko K."/>
            <person name="Devanna P."/>
            <person name="Winkler S."/>
            <person name="Jermiin L.S."/>
            <person name="Skirmuntt E.C."/>
            <person name="Katzourakis A."/>
            <person name="Burkitt-Gray L."/>
            <person name="Ray D.A."/>
            <person name="Sullivan K.A.M."/>
            <person name="Roscito J.G."/>
            <person name="Kirilenko B.M."/>
            <person name="Davalos L.M."/>
            <person name="Corthals A.P."/>
            <person name="Power M.L."/>
            <person name="Jones G."/>
            <person name="Ransome R.D."/>
            <person name="Dechmann D.K.N."/>
            <person name="Locatelli A.G."/>
            <person name="Puechmaille S.J."/>
            <person name="Fedrigo O."/>
            <person name="Jarvis E.D."/>
            <person name="Hiller M."/>
            <person name="Vernes S.C."/>
            <person name="Myers E.W."/>
            <person name="Teeling E.C."/>
        </authorList>
    </citation>
    <scope>NUCLEOTIDE SEQUENCE [LARGE SCALE GENOMIC DNA]</scope>
    <source>
        <strain evidence="4">MMolMol1</strain>
        <tissue evidence="4">Muscle</tissue>
    </source>
</reference>
<dbReference type="FunCoup" id="A0A7J8HC49">
    <property type="interactions" value="2"/>
</dbReference>
<dbReference type="PROSITE" id="PS50240">
    <property type="entry name" value="TRYPSIN_DOM"/>
    <property type="match status" value="1"/>
</dbReference>
<keyword evidence="5" id="KW-1185">Reference proteome</keyword>
<name>A0A7J8HC49_MOLMO</name>
<dbReference type="Gene3D" id="2.40.10.10">
    <property type="entry name" value="Trypsin-like serine proteases"/>
    <property type="match status" value="2"/>
</dbReference>
<dbReference type="InParanoid" id="A0A7J8HC49"/>
<dbReference type="SMART" id="SM00020">
    <property type="entry name" value="Tryp_SPc"/>
    <property type="match status" value="1"/>
</dbReference>
<comment type="caution">
    <text evidence="4">The sequence shown here is derived from an EMBL/GenBank/DDBJ whole genome shotgun (WGS) entry which is preliminary data.</text>
</comment>
<gene>
    <name evidence="4" type="ORF">HJG59_011199</name>
</gene>
<dbReference type="GO" id="GO:0004252">
    <property type="term" value="F:serine-type endopeptidase activity"/>
    <property type="evidence" value="ECO:0007669"/>
    <property type="project" value="InterPro"/>
</dbReference>
<proteinExistence type="predicted"/>
<dbReference type="PANTHER" id="PTHR24271">
    <property type="entry name" value="KALLIKREIN-RELATED"/>
    <property type="match status" value="1"/>
</dbReference>
<keyword evidence="1" id="KW-1015">Disulfide bond</keyword>
<dbReference type="InterPro" id="IPR043504">
    <property type="entry name" value="Peptidase_S1_PA_chymotrypsin"/>
</dbReference>
<dbReference type="Proteomes" id="UP000550707">
    <property type="component" value="Unassembled WGS sequence"/>
</dbReference>
<dbReference type="SUPFAM" id="SSF50494">
    <property type="entry name" value="Trypsin-like serine proteases"/>
    <property type="match status" value="1"/>
</dbReference>
<evidence type="ECO:0000313" key="5">
    <source>
        <dbReference type="Proteomes" id="UP000550707"/>
    </source>
</evidence>
<evidence type="ECO:0000256" key="1">
    <source>
        <dbReference type="ARBA" id="ARBA00023157"/>
    </source>
</evidence>
<feature type="transmembrane region" description="Helical" evidence="2">
    <location>
        <begin position="35"/>
        <end position="55"/>
    </location>
</feature>
<keyword evidence="2" id="KW-0812">Transmembrane</keyword>